<dbReference type="InterPro" id="IPR048014">
    <property type="entry name" value="YdcK-like"/>
</dbReference>
<evidence type="ECO:0000256" key="2">
    <source>
        <dbReference type="ARBA" id="ARBA00023315"/>
    </source>
</evidence>
<keyword evidence="1 3" id="KW-0808">Transferase</keyword>
<keyword evidence="2" id="KW-0012">Acyltransferase</keyword>
<dbReference type="eggNOG" id="COG1044">
    <property type="taxonomic scope" value="Bacteria"/>
</dbReference>
<dbReference type="NCBIfam" id="NF040481">
    <property type="entry name" value="YdcK_fam"/>
    <property type="match status" value="1"/>
</dbReference>
<gene>
    <name evidence="3" type="primary">ydcK</name>
    <name evidence="3" type="ORF">GBAG_1791</name>
</gene>
<dbReference type="RefSeq" id="WP_034495136.1">
    <property type="nucleotide sequence ID" value="NZ_JMPI01000025.1"/>
</dbReference>
<dbReference type="Pfam" id="PF18836">
    <property type="entry name" value="B_solenoid_ydck"/>
    <property type="match status" value="3"/>
</dbReference>
<reference evidence="3 4" key="1">
    <citation type="submission" date="2014-05" db="EMBL/GenBank/DDBJ databases">
        <title>ATOL: Assembling a taxonomically balanced genome-scale reconstruction of the evolutionary history of the Enterobacteriaceae.</title>
        <authorList>
            <person name="Plunkett G.III."/>
            <person name="Neeno-Eckwall E.C."/>
            <person name="Glasner J.D."/>
            <person name="Perna N.T."/>
        </authorList>
    </citation>
    <scope>NUCLEOTIDE SEQUENCE [LARGE SCALE GENOMIC DNA]</scope>
    <source>
        <strain evidence="3 4">ATCC 33320</strain>
    </source>
</reference>
<dbReference type="PANTHER" id="PTHR43584:SF2">
    <property type="entry name" value="NUCLEOSIDE-DIPHOSPHATE-SUGAR PYROPHOSPHORYLASES"/>
    <property type="match status" value="1"/>
</dbReference>
<comment type="caution">
    <text evidence="3">The sequence shown here is derived from an EMBL/GenBank/DDBJ whole genome shotgun (WGS) entry which is preliminary data.</text>
</comment>
<name>A0A085GED0_9ENTR</name>
<evidence type="ECO:0000313" key="3">
    <source>
        <dbReference type="EMBL" id="KFC82075.1"/>
    </source>
</evidence>
<dbReference type="SUPFAM" id="SSF51161">
    <property type="entry name" value="Trimeric LpxA-like enzymes"/>
    <property type="match status" value="1"/>
</dbReference>
<dbReference type="GO" id="GO:0016746">
    <property type="term" value="F:acyltransferase activity"/>
    <property type="evidence" value="ECO:0007669"/>
    <property type="project" value="UniProtKB-KW"/>
</dbReference>
<dbReference type="InterPro" id="IPR040831">
    <property type="entry name" value="B_solenoid_ydck_rpt"/>
</dbReference>
<dbReference type="AlphaFoldDB" id="A0A085GED0"/>
<evidence type="ECO:0000313" key="4">
    <source>
        <dbReference type="Proteomes" id="UP000028653"/>
    </source>
</evidence>
<keyword evidence="4" id="KW-1185">Reference proteome</keyword>
<organism evidence="3 4">
    <name type="scientific">Buttiauxella agrestis ATCC 33320</name>
    <dbReference type="NCBI Taxonomy" id="1006004"/>
    <lineage>
        <taxon>Bacteria</taxon>
        <taxon>Pseudomonadati</taxon>
        <taxon>Pseudomonadota</taxon>
        <taxon>Gammaproteobacteria</taxon>
        <taxon>Enterobacterales</taxon>
        <taxon>Enterobacteriaceae</taxon>
        <taxon>Buttiauxella</taxon>
    </lineage>
</organism>
<protein>
    <submittedName>
        <fullName evidence="3">Putative transferase</fullName>
    </submittedName>
</protein>
<dbReference type="EMBL" id="JMPI01000025">
    <property type="protein sequence ID" value="KFC82075.1"/>
    <property type="molecule type" value="Genomic_DNA"/>
</dbReference>
<dbReference type="InterPro" id="IPR011004">
    <property type="entry name" value="Trimer_LpxA-like_sf"/>
</dbReference>
<dbReference type="Gene3D" id="2.160.10.10">
    <property type="entry name" value="Hexapeptide repeat proteins"/>
    <property type="match status" value="1"/>
</dbReference>
<dbReference type="Proteomes" id="UP000028653">
    <property type="component" value="Unassembled WGS sequence"/>
</dbReference>
<proteinExistence type="predicted"/>
<evidence type="ECO:0000256" key="1">
    <source>
        <dbReference type="ARBA" id="ARBA00022679"/>
    </source>
</evidence>
<sequence>MKKYQLTGDSRLHDYLVDGKKQQVKLWQVVALCDFSDVKAGQSGGWIECEDNLSQLGNCWIYGSDSVVYGGSSVSDDAQIHGESTLCHQAHISGKSVVKESLVSGECRIFDAARILNGSQIIAVRGLTADNDQVLQIYGNATVNASRVVHQAQIFGNARVNNAFIEHRAEVFGQAILEGNDENNIWVCDCARVFDNARIIAGRGDDQIPTIRYSSQVYGNALIEGDCVLKHQVHIFDDATLIGGPIQLDNQVQIYGQARITGNVLIENNVQIYDKAAVDGLDGELIHIRGIKDISGEQRVTRSPFYGVF</sequence>
<accession>A0A085GED0</accession>
<dbReference type="PANTHER" id="PTHR43584">
    <property type="entry name" value="NUCLEOTIDYL TRANSFERASE"/>
    <property type="match status" value="1"/>
</dbReference>
<dbReference type="STRING" id="1006004.GBAG_1791"/>
<dbReference type="InterPro" id="IPR050065">
    <property type="entry name" value="GlmU-like"/>
</dbReference>
<dbReference type="GO" id="GO:0016779">
    <property type="term" value="F:nucleotidyltransferase activity"/>
    <property type="evidence" value="ECO:0007669"/>
    <property type="project" value="UniProtKB-ARBA"/>
</dbReference>